<proteinExistence type="predicted"/>
<dbReference type="PATRIC" id="fig|1454004.3.peg.194"/>
<keyword evidence="2" id="KW-1185">Reference proteome</keyword>
<name>A0A011QPB5_ACCRE</name>
<dbReference type="Proteomes" id="UP000022141">
    <property type="component" value="Unassembled WGS sequence"/>
</dbReference>
<reference evidence="1" key="1">
    <citation type="submission" date="2014-02" db="EMBL/GenBank/DDBJ databases">
        <title>Expanding our view of genomic diversity in Candidatus Accumulibacter clades.</title>
        <authorList>
            <person name="Skennerton C.T."/>
            <person name="Barr J.J."/>
            <person name="Slater F.R."/>
            <person name="Bond P.L."/>
            <person name="Tyson G.W."/>
        </authorList>
    </citation>
    <scope>NUCLEOTIDE SEQUENCE [LARGE SCALE GENOMIC DNA]</scope>
</reference>
<dbReference type="AlphaFoldDB" id="A0A011QPB5"/>
<protein>
    <recommendedName>
        <fullName evidence="3">DUF3037 domain-containing protein</fullName>
    </recommendedName>
</protein>
<dbReference type="InterPro" id="IPR021398">
    <property type="entry name" value="DUF3037"/>
</dbReference>
<organism evidence="1 2">
    <name type="scientific">Accumulibacter regalis</name>
    <dbReference type="NCBI Taxonomy" id="522306"/>
    <lineage>
        <taxon>Bacteria</taxon>
        <taxon>Pseudomonadati</taxon>
        <taxon>Pseudomonadota</taxon>
        <taxon>Betaproteobacteria</taxon>
        <taxon>Candidatus Accumulibacter</taxon>
    </lineage>
</organism>
<evidence type="ECO:0008006" key="3">
    <source>
        <dbReference type="Google" id="ProtNLM"/>
    </source>
</evidence>
<dbReference type="Pfam" id="PF11236">
    <property type="entry name" value="DUF3037"/>
    <property type="match status" value="1"/>
</dbReference>
<gene>
    <name evidence="1" type="ORF">AW11_00186</name>
</gene>
<dbReference type="STRING" id="1454004.AW11_00186"/>
<evidence type="ECO:0000313" key="1">
    <source>
        <dbReference type="EMBL" id="EXI91142.1"/>
    </source>
</evidence>
<evidence type="ECO:0000313" key="2">
    <source>
        <dbReference type="Proteomes" id="UP000022141"/>
    </source>
</evidence>
<dbReference type="EMBL" id="JEMY01000002">
    <property type="protein sequence ID" value="EXI91142.1"/>
    <property type="molecule type" value="Genomic_DNA"/>
</dbReference>
<sequence length="162" mass="18810">MEASLAAARVRSAADGATMNEFACQYALLRFRPFAETGEFANVGVVLLAAEAGFFDFRLLKRYGRIMQFFYPFDREIFVNGRELFKEELQRFASDLRRDALDGARREPNLLLASKRLAELVRSHDGMFYFDQQRFALCDDPATKLDALYDHYCERNFVSREF</sequence>
<comment type="caution">
    <text evidence="1">The sequence shown here is derived from an EMBL/GenBank/DDBJ whole genome shotgun (WGS) entry which is preliminary data.</text>
</comment>
<dbReference type="eggNOG" id="ENOG502ZSMJ">
    <property type="taxonomic scope" value="Bacteria"/>
</dbReference>
<accession>A0A011QPB5</accession>